<dbReference type="PANTHER" id="PTHR47637:SF1">
    <property type="entry name" value="CHAPERONE SURA"/>
    <property type="match status" value="1"/>
</dbReference>
<dbReference type="OrthoDB" id="14196at2"/>
<dbReference type="Pfam" id="PF09312">
    <property type="entry name" value="SurA_N"/>
    <property type="match status" value="1"/>
</dbReference>
<dbReference type="EC" id="5.2.1.8" evidence="7"/>
<dbReference type="PROSITE" id="PS01096">
    <property type="entry name" value="PPIC_PPIASE_1"/>
    <property type="match status" value="1"/>
</dbReference>
<dbReference type="Pfam" id="PF00639">
    <property type="entry name" value="Rotamase"/>
    <property type="match status" value="2"/>
</dbReference>
<gene>
    <name evidence="7" type="primary">surA</name>
    <name evidence="9" type="ORF">DEM34_02975</name>
</gene>
<evidence type="ECO:0000256" key="3">
    <source>
        <dbReference type="ARBA" id="ARBA00022764"/>
    </source>
</evidence>
<comment type="function">
    <text evidence="7">Chaperone involved in the correct folding and assembly of outer membrane proteins. Recognizes specific patterns of aromatic residues and the orientation of their side chains, which are found more frequently in integral outer membrane proteins. May act in both early periplasmic and late outer membrane-associated steps of protein maturation.</text>
</comment>
<proteinExistence type="inferred from homology"/>
<evidence type="ECO:0000256" key="4">
    <source>
        <dbReference type="ARBA" id="ARBA00023110"/>
    </source>
</evidence>
<keyword evidence="1 7" id="KW-0732">Signal</keyword>
<comment type="catalytic activity">
    <reaction evidence="7">
        <text>[protein]-peptidylproline (omega=180) = [protein]-peptidylproline (omega=0)</text>
        <dbReference type="Rhea" id="RHEA:16237"/>
        <dbReference type="Rhea" id="RHEA-COMP:10747"/>
        <dbReference type="Rhea" id="RHEA-COMP:10748"/>
        <dbReference type="ChEBI" id="CHEBI:83833"/>
        <dbReference type="ChEBI" id="CHEBI:83834"/>
        <dbReference type="EC" id="5.2.1.8"/>
    </reaction>
</comment>
<dbReference type="InterPro" id="IPR046357">
    <property type="entry name" value="PPIase_dom_sf"/>
</dbReference>
<name>A0A2U2N8D6_9GAMM</name>
<dbReference type="GO" id="GO:0006457">
    <property type="term" value="P:protein folding"/>
    <property type="evidence" value="ECO:0007669"/>
    <property type="project" value="UniProtKB-UniRule"/>
</dbReference>
<dbReference type="SUPFAM" id="SSF109998">
    <property type="entry name" value="Triger factor/SurA peptide-binding domain-like"/>
    <property type="match status" value="1"/>
</dbReference>
<dbReference type="InterPro" id="IPR000297">
    <property type="entry name" value="PPIase_PpiC"/>
</dbReference>
<dbReference type="Gene3D" id="1.10.4030.10">
    <property type="entry name" value="Porin chaperone SurA, peptide-binding domain"/>
    <property type="match status" value="1"/>
</dbReference>
<dbReference type="HAMAP" id="MF_01183">
    <property type="entry name" value="Chaperone_SurA"/>
    <property type="match status" value="1"/>
</dbReference>
<feature type="domain" description="PpiC" evidence="8">
    <location>
        <begin position="168"/>
        <end position="269"/>
    </location>
</feature>
<organism evidence="9 10">
    <name type="scientific">Sediminicurvatus halobius</name>
    <dbReference type="NCBI Taxonomy" id="2182432"/>
    <lineage>
        <taxon>Bacteria</taxon>
        <taxon>Pseudomonadati</taxon>
        <taxon>Pseudomonadota</taxon>
        <taxon>Gammaproteobacteria</taxon>
        <taxon>Chromatiales</taxon>
        <taxon>Ectothiorhodospiraceae</taxon>
        <taxon>Sediminicurvatus</taxon>
    </lineage>
</organism>
<dbReference type="GO" id="GO:0003755">
    <property type="term" value="F:peptidyl-prolyl cis-trans isomerase activity"/>
    <property type="evidence" value="ECO:0007669"/>
    <property type="project" value="UniProtKB-UniRule"/>
</dbReference>
<feature type="domain" description="PpiC" evidence="8">
    <location>
        <begin position="278"/>
        <end position="377"/>
    </location>
</feature>
<dbReference type="PANTHER" id="PTHR47637">
    <property type="entry name" value="CHAPERONE SURA"/>
    <property type="match status" value="1"/>
</dbReference>
<dbReference type="GO" id="GO:0043165">
    <property type="term" value="P:Gram-negative-bacterium-type cell outer membrane assembly"/>
    <property type="evidence" value="ECO:0007669"/>
    <property type="project" value="InterPro"/>
</dbReference>
<dbReference type="GO" id="GO:0050821">
    <property type="term" value="P:protein stabilization"/>
    <property type="evidence" value="ECO:0007669"/>
    <property type="project" value="InterPro"/>
</dbReference>
<dbReference type="InterPro" id="IPR023058">
    <property type="entry name" value="PPIase_PpiC_CS"/>
</dbReference>
<dbReference type="RefSeq" id="WP_109676093.1">
    <property type="nucleotide sequence ID" value="NZ_CP086615.1"/>
</dbReference>
<comment type="caution">
    <text evidence="9">The sequence shown here is derived from an EMBL/GenBank/DDBJ whole genome shotgun (WGS) entry which is preliminary data.</text>
</comment>
<evidence type="ECO:0000256" key="1">
    <source>
        <dbReference type="ARBA" id="ARBA00022729"/>
    </source>
</evidence>
<feature type="chain" id="PRO_5015792946" description="Chaperone SurA" evidence="7">
    <location>
        <begin position="21"/>
        <end position="428"/>
    </location>
</feature>
<accession>A0A2U2N8D6</accession>
<dbReference type="PROSITE" id="PS50198">
    <property type="entry name" value="PPIC_PPIASE_2"/>
    <property type="match status" value="2"/>
</dbReference>
<evidence type="ECO:0000256" key="5">
    <source>
        <dbReference type="ARBA" id="ARBA00023186"/>
    </source>
</evidence>
<sequence precursor="true">MVRALLVPLLLAASLLPAQAEEQLLDRIVAVVNDDVVLLSEFEAELAAVRAQLRQRNVRMPPAEELRRQVLERLVMQTLQLNVAERQGITVDSATLDAAVRRVAEQNNMSLSRFRDALSAEGLTMAEFRERLRREILLSRLRQREMQRRVNVTDQEIEQFLAQNRDDSTEYRLAQILISVPEAASAEAIEGARDEAESVLAELEAGTDFATVAATYSDARNALEGGDLGWRGAAQVPEPVADRVAQMSPGDITPVLRSPAGFHVFQLQDRRSTEQRLVTQTRVRHILIEPNEVVTDTDARLRLESLRERIQGGASFAELAQANSDDAASASEGGSLGWIDPAATPPQFEEVLRSLEPGELSEPFRTGSGWHLVLLEERRQRDVTEEIARSEAAEAIRERKEEEQTELWLRELREEAFVEYRLGEGLAS</sequence>
<feature type="signal peptide" evidence="7">
    <location>
        <begin position="1"/>
        <end position="20"/>
    </location>
</feature>
<dbReference type="AlphaFoldDB" id="A0A2U2N8D6"/>
<evidence type="ECO:0000256" key="7">
    <source>
        <dbReference type="HAMAP-Rule" id="MF_01183"/>
    </source>
</evidence>
<dbReference type="InterPro" id="IPR023034">
    <property type="entry name" value="PPIase_SurA"/>
</dbReference>
<protein>
    <recommendedName>
        <fullName evidence="7">Chaperone SurA</fullName>
    </recommendedName>
    <alternativeName>
        <fullName evidence="7">Peptidyl-prolyl cis-trans isomerase SurA</fullName>
        <shortName evidence="7">PPIase SurA</shortName>
        <ecNumber evidence="7">5.2.1.8</ecNumber>
    </alternativeName>
    <alternativeName>
        <fullName evidence="7">Rotamase SurA</fullName>
    </alternativeName>
</protein>
<keyword evidence="6 7" id="KW-0413">Isomerase</keyword>
<evidence type="ECO:0000256" key="6">
    <source>
        <dbReference type="ARBA" id="ARBA00023235"/>
    </source>
</evidence>
<dbReference type="GO" id="GO:0051082">
    <property type="term" value="F:unfolded protein binding"/>
    <property type="evidence" value="ECO:0007669"/>
    <property type="project" value="UniProtKB-UniRule"/>
</dbReference>
<comment type="domain">
    <text evidence="7">The PPIase activity resides only in the second parvulin domain. The N-terminal region and the C-terminal tail are necessary and sufficient for the chaperone activity of SurA. The PPIase activity is dispensable for SurA to function as a chaperone. The N-terminal region and the C-terminal tail are also required for porin recognition.</text>
</comment>
<evidence type="ECO:0000256" key="2">
    <source>
        <dbReference type="ARBA" id="ARBA00022737"/>
    </source>
</evidence>
<keyword evidence="4 7" id="KW-0697">Rotamase</keyword>
<keyword evidence="3 7" id="KW-0574">Periplasm</keyword>
<evidence type="ECO:0000259" key="8">
    <source>
        <dbReference type="PROSITE" id="PS50198"/>
    </source>
</evidence>
<dbReference type="GO" id="GO:0042277">
    <property type="term" value="F:peptide binding"/>
    <property type="evidence" value="ECO:0007669"/>
    <property type="project" value="InterPro"/>
</dbReference>
<comment type="subcellular location">
    <subcellularLocation>
        <location evidence="7">Periplasm</location>
    </subcellularLocation>
    <text evidence="7">Is capable of associating with the outer membrane.</text>
</comment>
<keyword evidence="10" id="KW-1185">Reference proteome</keyword>
<dbReference type="InterPro" id="IPR027304">
    <property type="entry name" value="Trigger_fact/SurA_dom_sf"/>
</dbReference>
<keyword evidence="5 7" id="KW-0143">Chaperone</keyword>
<dbReference type="EMBL" id="QFFI01000003">
    <property type="protein sequence ID" value="PWG65249.1"/>
    <property type="molecule type" value="Genomic_DNA"/>
</dbReference>
<dbReference type="InterPro" id="IPR015391">
    <property type="entry name" value="SurA_N"/>
</dbReference>
<dbReference type="GO" id="GO:0030288">
    <property type="term" value="C:outer membrane-bounded periplasmic space"/>
    <property type="evidence" value="ECO:0007669"/>
    <property type="project" value="InterPro"/>
</dbReference>
<evidence type="ECO:0000313" key="9">
    <source>
        <dbReference type="EMBL" id="PWG65249.1"/>
    </source>
</evidence>
<dbReference type="Gene3D" id="3.10.50.40">
    <property type="match status" value="2"/>
</dbReference>
<dbReference type="SUPFAM" id="SSF54534">
    <property type="entry name" value="FKBP-like"/>
    <property type="match status" value="2"/>
</dbReference>
<dbReference type="InterPro" id="IPR050280">
    <property type="entry name" value="OMP_Chaperone_SurA"/>
</dbReference>
<keyword evidence="2 7" id="KW-0677">Repeat</keyword>
<dbReference type="Proteomes" id="UP000245474">
    <property type="component" value="Unassembled WGS sequence"/>
</dbReference>
<reference evidence="9 10" key="1">
    <citation type="submission" date="2018-05" db="EMBL/GenBank/DDBJ databases">
        <title>Spiribacter halobius sp. nov., a moderately halophilic bacterium isolated from marine solar saltern.</title>
        <authorList>
            <person name="Zheng W.-S."/>
            <person name="Lu D.-C."/>
            <person name="Du Z.-J."/>
        </authorList>
    </citation>
    <scope>NUCLEOTIDE SEQUENCE [LARGE SCALE GENOMIC DNA]</scope>
    <source>
        <strain evidence="9 10">E85</strain>
    </source>
</reference>
<evidence type="ECO:0000313" key="10">
    <source>
        <dbReference type="Proteomes" id="UP000245474"/>
    </source>
</evidence>